<dbReference type="SUPFAM" id="SSF53850">
    <property type="entry name" value="Periplasmic binding protein-like II"/>
    <property type="match status" value="1"/>
</dbReference>
<dbReference type="Pfam" id="PF00060">
    <property type="entry name" value="Lig_chan"/>
    <property type="match status" value="1"/>
</dbReference>
<evidence type="ECO:0000256" key="2">
    <source>
        <dbReference type="ARBA" id="ARBA00008685"/>
    </source>
</evidence>
<evidence type="ECO:0000256" key="7">
    <source>
        <dbReference type="ARBA" id="ARBA00023065"/>
    </source>
</evidence>
<dbReference type="Gene3D" id="1.10.287.70">
    <property type="match status" value="1"/>
</dbReference>
<evidence type="ECO:0000256" key="6">
    <source>
        <dbReference type="ARBA" id="ARBA00022989"/>
    </source>
</evidence>
<dbReference type="PANTHER" id="PTHR42643:SF33">
    <property type="entry name" value="GLUTAMATE RECEPTOR 2-LIKE PROTEIN"/>
    <property type="match status" value="1"/>
</dbReference>
<keyword evidence="5 13" id="KW-0812">Transmembrane</keyword>
<accession>A0A7H9SNX8</accession>
<dbReference type="InterPro" id="IPR019594">
    <property type="entry name" value="Glu/Gly-bd"/>
</dbReference>
<keyword evidence="7" id="KW-0406">Ion transport</keyword>
<evidence type="ECO:0000259" key="14">
    <source>
        <dbReference type="Pfam" id="PF00060"/>
    </source>
</evidence>
<evidence type="ECO:0000256" key="11">
    <source>
        <dbReference type="ARBA" id="ARBA00023286"/>
    </source>
</evidence>
<reference evidence="16" key="1">
    <citation type="journal article" date="2020" name="Front. Physiol.">
        <title>Identification and Expression Profile of Olfactory Receptor Genes Based on Apriona germari (Hope) Antennal Transcriptome.</title>
        <authorList>
            <person name="Qian J.L."/>
            <person name="Mang D.Z."/>
            <person name="Lv G.C."/>
            <person name="Ye J."/>
            <person name="Li Z.Q."/>
            <person name="Chu B."/>
            <person name="Sun L."/>
            <person name="Liu Y.J."/>
            <person name="Zhang L.W."/>
        </authorList>
    </citation>
    <scope>NUCLEOTIDE SEQUENCE</scope>
    <source>
        <tissue evidence="16">Antenna</tissue>
    </source>
</reference>
<evidence type="ECO:0000256" key="1">
    <source>
        <dbReference type="ARBA" id="ARBA00004651"/>
    </source>
</evidence>
<dbReference type="PANTHER" id="PTHR42643">
    <property type="entry name" value="IONOTROPIC RECEPTOR 20A-RELATED"/>
    <property type="match status" value="1"/>
</dbReference>
<organism evidence="16">
    <name type="scientific">Apriona germarii</name>
    <name type="common">Mulberry longhorn beetle</name>
    <name type="synonym">Lamia germarii</name>
    <dbReference type="NCBI Taxonomy" id="157307"/>
    <lineage>
        <taxon>Eukaryota</taxon>
        <taxon>Metazoa</taxon>
        <taxon>Ecdysozoa</taxon>
        <taxon>Arthropoda</taxon>
        <taxon>Hexapoda</taxon>
        <taxon>Insecta</taxon>
        <taxon>Pterygota</taxon>
        <taxon>Neoptera</taxon>
        <taxon>Endopterygota</taxon>
        <taxon>Coleoptera</taxon>
        <taxon>Polyphaga</taxon>
        <taxon>Cucujiformia</taxon>
        <taxon>Chrysomeloidea</taxon>
        <taxon>Cerambycidae</taxon>
        <taxon>Lamiinae</taxon>
        <taxon>Batocerini</taxon>
        <taxon>Apriona</taxon>
    </lineage>
</organism>
<evidence type="ECO:0000256" key="9">
    <source>
        <dbReference type="ARBA" id="ARBA00023170"/>
    </source>
</evidence>
<dbReference type="FunFam" id="3.40.190.10:FF:000188">
    <property type="entry name" value="Ionotropic receptor 64a"/>
    <property type="match status" value="1"/>
</dbReference>
<evidence type="ECO:0000256" key="4">
    <source>
        <dbReference type="ARBA" id="ARBA00022475"/>
    </source>
</evidence>
<reference evidence="16" key="2">
    <citation type="submission" date="2020-06" db="EMBL/GenBank/DDBJ databases">
        <authorList>
            <person name="Qian J."/>
        </authorList>
    </citation>
    <scope>NUCLEOTIDE SEQUENCE</scope>
    <source>
        <tissue evidence="16">Antenna</tissue>
    </source>
</reference>
<keyword evidence="4" id="KW-1003">Cell membrane</keyword>
<dbReference type="GO" id="GO:0015276">
    <property type="term" value="F:ligand-gated monoatomic ion channel activity"/>
    <property type="evidence" value="ECO:0007669"/>
    <property type="project" value="InterPro"/>
</dbReference>
<evidence type="ECO:0000256" key="13">
    <source>
        <dbReference type="SAM" id="Phobius"/>
    </source>
</evidence>
<feature type="domain" description="Ionotropic glutamate receptor L-glutamate and glycine-binding" evidence="15">
    <location>
        <begin position="81"/>
        <end position="142"/>
    </location>
</feature>
<feature type="domain" description="Ionotropic glutamate receptor C-terminal" evidence="14">
    <location>
        <begin position="174"/>
        <end position="360"/>
    </location>
</feature>
<feature type="transmembrane region" description="Helical" evidence="13">
    <location>
        <begin position="247"/>
        <end position="268"/>
    </location>
</feature>
<dbReference type="InterPro" id="IPR001320">
    <property type="entry name" value="Iontro_rcpt_C"/>
</dbReference>
<dbReference type="GO" id="GO:0050906">
    <property type="term" value="P:detection of stimulus involved in sensory perception"/>
    <property type="evidence" value="ECO:0007669"/>
    <property type="project" value="UniProtKB-ARBA"/>
</dbReference>
<evidence type="ECO:0000313" key="16">
    <source>
        <dbReference type="EMBL" id="QNH68025.1"/>
    </source>
</evidence>
<comment type="similarity">
    <text evidence="2">Belongs to the glutamate-gated ion channel (TC 1.A.10.1) family.</text>
</comment>
<keyword evidence="6 13" id="KW-1133">Transmembrane helix</keyword>
<evidence type="ECO:0000256" key="8">
    <source>
        <dbReference type="ARBA" id="ARBA00023136"/>
    </source>
</evidence>
<feature type="transmembrane region" description="Helical" evidence="13">
    <location>
        <begin position="433"/>
        <end position="458"/>
    </location>
</feature>
<dbReference type="Pfam" id="PF10613">
    <property type="entry name" value="Lig_chan-Glu_bd"/>
    <property type="match status" value="1"/>
</dbReference>
<keyword evidence="3" id="KW-0813">Transport</keyword>
<name>A0A7H9SNX8_APRGE</name>
<keyword evidence="9 16" id="KW-0675">Receptor</keyword>
<evidence type="ECO:0000256" key="3">
    <source>
        <dbReference type="ARBA" id="ARBA00022448"/>
    </source>
</evidence>
<dbReference type="GO" id="GO:0005886">
    <property type="term" value="C:plasma membrane"/>
    <property type="evidence" value="ECO:0007669"/>
    <property type="project" value="UniProtKB-SubCell"/>
</dbReference>
<dbReference type="EMBL" id="MT591677">
    <property type="protein sequence ID" value="QNH68025.1"/>
    <property type="molecule type" value="mRNA"/>
</dbReference>
<sequence length="490" mass="56140">MRKLYKTRINSSINIEEMGFWTKNQGYSDYGFEKNTARRRGNLKGTKLNTCLVITNKDTLNHLTDKKDKHIDSITKVNYVLVEHLKDVVNATLNYTVQSTWGYKNERSSWSGMMGELVRNEVDIGGTPLFFTIDRVDIIDYIAMTTPTRSKFIFRQPTLSYVTNIYTLPFDDYVWLSSIFLVVVVGFFLYITIKWEWKKAKYEKIDEEPYPELRDSVADVAILSLGAVCQQGAAAIPFSVPGRITTIMLFISLMFLYTSYSACIVALLQSSSNSIQTLEDLLKSRLQIGVDDTVFSRFYFTNETEPIRRALYLQKVAPPGKKNNFMSIEEGVRKLKEGLFAFHMETGPGYKIIAEVFREEEKCGLQEIQFLQVTDPWLAIQKNSSYKELLKIGLRKIQETGLQSREVGLIYTKKPICTSRGSSFVSVGIVDSYPAALVLAWGLMAAVAVFAAEIYIYYRKNFLLNIKRHFFGDTKIEPSKEKSDLWPYLN</sequence>
<proteinExistence type="evidence at transcript level"/>
<protein>
    <submittedName>
        <fullName evidence="16">Ionotropic receptor 1</fullName>
    </submittedName>
</protein>
<dbReference type="AlphaFoldDB" id="A0A7H9SNX8"/>
<keyword evidence="11" id="KW-1071">Ligand-gated ion channel</keyword>
<dbReference type="Gene3D" id="3.40.190.10">
    <property type="entry name" value="Periplasmic binding protein-like II"/>
    <property type="match status" value="1"/>
</dbReference>
<evidence type="ECO:0000256" key="10">
    <source>
        <dbReference type="ARBA" id="ARBA00023180"/>
    </source>
</evidence>
<evidence type="ECO:0000256" key="5">
    <source>
        <dbReference type="ARBA" id="ARBA00022692"/>
    </source>
</evidence>
<keyword evidence="10" id="KW-0325">Glycoprotein</keyword>
<feature type="transmembrane region" description="Helical" evidence="13">
    <location>
        <begin position="173"/>
        <end position="193"/>
    </location>
</feature>
<evidence type="ECO:0000256" key="12">
    <source>
        <dbReference type="ARBA" id="ARBA00023303"/>
    </source>
</evidence>
<comment type="subcellular location">
    <subcellularLocation>
        <location evidence="1">Cell membrane</location>
        <topology evidence="1">Multi-pass membrane protein</topology>
    </subcellularLocation>
</comment>
<dbReference type="InterPro" id="IPR052192">
    <property type="entry name" value="Insect_Ionotropic_Sensory_Rcpt"/>
</dbReference>
<keyword evidence="12" id="KW-0407">Ion channel</keyword>
<evidence type="ECO:0000259" key="15">
    <source>
        <dbReference type="Pfam" id="PF10613"/>
    </source>
</evidence>
<keyword evidence="8 13" id="KW-0472">Membrane</keyword>